<organism evidence="1 2">
    <name type="scientific">Bugula neritina</name>
    <name type="common">Brown bryozoan</name>
    <name type="synonym">Sertularia neritina</name>
    <dbReference type="NCBI Taxonomy" id="10212"/>
    <lineage>
        <taxon>Eukaryota</taxon>
        <taxon>Metazoa</taxon>
        <taxon>Spiralia</taxon>
        <taxon>Lophotrochozoa</taxon>
        <taxon>Bryozoa</taxon>
        <taxon>Gymnolaemata</taxon>
        <taxon>Cheilostomatida</taxon>
        <taxon>Flustrina</taxon>
        <taxon>Buguloidea</taxon>
        <taxon>Bugulidae</taxon>
        <taxon>Bugula</taxon>
    </lineage>
</organism>
<evidence type="ECO:0000313" key="2">
    <source>
        <dbReference type="Proteomes" id="UP000593567"/>
    </source>
</evidence>
<gene>
    <name evidence="1" type="ORF">EB796_021126</name>
</gene>
<accession>A0A7J7J553</accession>
<name>A0A7J7J553_BUGNE</name>
<proteinExistence type="predicted"/>
<reference evidence="1" key="1">
    <citation type="submission" date="2020-06" db="EMBL/GenBank/DDBJ databases">
        <title>Draft genome of Bugula neritina, a colonial animal packing powerful symbionts and potential medicines.</title>
        <authorList>
            <person name="Rayko M."/>
        </authorList>
    </citation>
    <scope>NUCLEOTIDE SEQUENCE [LARGE SCALE GENOMIC DNA]</scope>
    <source>
        <strain evidence="1">Kwan_BN1</strain>
    </source>
</reference>
<dbReference type="AlphaFoldDB" id="A0A7J7J553"/>
<evidence type="ECO:0000313" key="1">
    <source>
        <dbReference type="EMBL" id="KAF6020558.1"/>
    </source>
</evidence>
<sequence length="74" mass="8545">MTHIINQVSGFTKRLVQAVGKLCNHGVVFYELFIGILWLNNLQLFTSNRGRYFVRTKTRQFRLADVYGGCSSYP</sequence>
<protein>
    <submittedName>
        <fullName evidence="1">Uncharacterized protein</fullName>
    </submittedName>
</protein>
<dbReference type="EMBL" id="VXIV02003161">
    <property type="protein sequence ID" value="KAF6020558.1"/>
    <property type="molecule type" value="Genomic_DNA"/>
</dbReference>
<comment type="caution">
    <text evidence="1">The sequence shown here is derived from an EMBL/GenBank/DDBJ whole genome shotgun (WGS) entry which is preliminary data.</text>
</comment>
<dbReference type="Proteomes" id="UP000593567">
    <property type="component" value="Unassembled WGS sequence"/>
</dbReference>
<keyword evidence="2" id="KW-1185">Reference proteome</keyword>